<organism evidence="5 6">
    <name type="scientific">Pyxicephalus adspersus</name>
    <name type="common">African bullfrog</name>
    <dbReference type="NCBI Taxonomy" id="30357"/>
    <lineage>
        <taxon>Eukaryota</taxon>
        <taxon>Metazoa</taxon>
        <taxon>Chordata</taxon>
        <taxon>Craniata</taxon>
        <taxon>Vertebrata</taxon>
        <taxon>Euteleostomi</taxon>
        <taxon>Amphibia</taxon>
        <taxon>Batrachia</taxon>
        <taxon>Anura</taxon>
        <taxon>Neobatrachia</taxon>
        <taxon>Ranoidea</taxon>
        <taxon>Pyxicephalidae</taxon>
        <taxon>Pyxicephalinae</taxon>
        <taxon>Pyxicephalus</taxon>
    </lineage>
</organism>
<gene>
    <name evidence="5" type="ORF">GDO54_001032</name>
</gene>
<dbReference type="InterPro" id="IPR036612">
    <property type="entry name" value="KH_dom_type_1_sf"/>
</dbReference>
<dbReference type="Proteomes" id="UP001181693">
    <property type="component" value="Unassembled WGS sequence"/>
</dbReference>
<evidence type="ECO:0000259" key="4">
    <source>
        <dbReference type="PROSITE" id="PS50304"/>
    </source>
</evidence>
<dbReference type="PANTHER" id="PTHR22948:SF65">
    <property type="entry name" value="A-KINASE ANCHORING PROTEIN 1"/>
    <property type="match status" value="1"/>
</dbReference>
<dbReference type="InterPro" id="IPR004088">
    <property type="entry name" value="KH_dom_type_1"/>
</dbReference>
<keyword evidence="1" id="KW-0694">RNA-binding</keyword>
<dbReference type="PROSITE" id="PS51257">
    <property type="entry name" value="PROKAR_LIPOPROTEIN"/>
    <property type="match status" value="1"/>
</dbReference>
<dbReference type="Pfam" id="PF00013">
    <property type="entry name" value="KH_1"/>
    <property type="match status" value="1"/>
</dbReference>
<dbReference type="PROSITE" id="PS50304">
    <property type="entry name" value="TUDOR"/>
    <property type="match status" value="1"/>
</dbReference>
<dbReference type="Gene3D" id="2.30.30.140">
    <property type="match status" value="1"/>
</dbReference>
<keyword evidence="3" id="KW-1133">Transmembrane helix</keyword>
<keyword evidence="6" id="KW-1185">Reference proteome</keyword>
<protein>
    <recommendedName>
        <fullName evidence="4">Tudor domain-containing protein</fullName>
    </recommendedName>
</protein>
<dbReference type="InterPro" id="IPR004087">
    <property type="entry name" value="KH_dom"/>
</dbReference>
<dbReference type="InterPro" id="IPR047368">
    <property type="entry name" value="KH-I_AKAP1"/>
</dbReference>
<dbReference type="Gene3D" id="3.30.1370.10">
    <property type="entry name" value="K Homology domain, type 1"/>
    <property type="match status" value="1"/>
</dbReference>
<proteinExistence type="predicted"/>
<feature type="domain" description="Tudor" evidence="4">
    <location>
        <begin position="896"/>
        <end position="955"/>
    </location>
</feature>
<accession>A0AAV3B503</accession>
<comment type="caution">
    <text evidence="5">The sequence shown here is derived from an EMBL/GenBank/DDBJ whole genome shotgun (WGS) entry which is preliminary data.</text>
</comment>
<dbReference type="GO" id="GO:0005739">
    <property type="term" value="C:mitochondrion"/>
    <property type="evidence" value="ECO:0007669"/>
    <property type="project" value="TreeGrafter"/>
</dbReference>
<keyword evidence="3" id="KW-0472">Membrane</keyword>
<sequence>MGLHVRTITPYALPGVLALLACWWFFSRKKDKRSTNPDPVTAYVDKVETADSLEEIMREVHSSSRAEILQLDQEEEVVLQEDCICSPEQSYCRVEGDLVKKSHLQTVKVGFLEEFTDQDIESKSYDHFRANEVAEVQEEVAVCTSSALTQSLDGNKNVKPNSDTALEDVENVCTTSTEIPCGCSQPGDSQAFPLDQKNIVSHDSEFIEVCSRTEACSDVPERKWPVKEQSSQFQVNDINAVDKMSPLLQAASVEGSFASREMELHLSEDLQHIVPSCSDHNQIQEIPCDLLHRQSYEICDLGSAKPCPDSENGELKRSEVSAVCPIDQDLQSVGEMQVDNVGSHVVQSCHLIGDQLGLAFKGDITKETQSSKSNLSEQITSESLPEVQDILQNVDCSGTAGEASESCVRSPFTEVVAEGNCTNLLDAFSKCLEKNEEFENSCPIVDSLKETNNKTILGDYEAKIVEQLAINIISKVIVAARQEILCSSVSDVSDSSCQVLDENRDALGSDAQGKEVVLESEEDSVSADLTLGLIGFNCTHESTHSEASEKDVLRNTEFSANECVLGHELSANECGLEHEKQVKEEMSNMSVRPMPSVSDFSPVYRRTEFFEETQPTLEDFSLSVCTSEEGINMDDPLQSTVLSNVGIHSYDLSSSGIDLSRETFNVSTEKPKKAACAENGKELYSNGDIKRSSPDSNNEGPLTAESEVDHSGGSDVNSMDSVDSGCALGNSEQFECGTQDSDAKKADLVIWEFEVPKYLVGRLIGKQGRFISYLKQTSGAKIYISTVPYTQDIQICHLEGSQPQIDRALSLIQKKFKDLSLTNIFAPPPPLLPLPVASWLTLPSNVSVEVVVVNVVNAGHLFVQQRTHPTFHALSGLDQHMNLCYSQPGVPILPKPAELGIVCAAPVGPNVWWRAQVMAYFEDTEEVELLYVDYGGYNRVKIETLRQIRSDFVSLPFQGVEVLLDNVIPLGGKWIVCNIY</sequence>
<dbReference type="AlphaFoldDB" id="A0AAV3B503"/>
<dbReference type="EMBL" id="DYDO01000001">
    <property type="protein sequence ID" value="DBA33333.1"/>
    <property type="molecule type" value="Genomic_DNA"/>
</dbReference>
<dbReference type="InterPro" id="IPR047367">
    <property type="entry name" value="Tudor_AKAP1"/>
</dbReference>
<evidence type="ECO:0000256" key="2">
    <source>
        <dbReference type="SAM" id="MobiDB-lite"/>
    </source>
</evidence>
<dbReference type="Pfam" id="PF00567">
    <property type="entry name" value="TUDOR"/>
    <property type="match status" value="1"/>
</dbReference>
<dbReference type="SMART" id="SM00333">
    <property type="entry name" value="TUDOR"/>
    <property type="match status" value="1"/>
</dbReference>
<dbReference type="PROSITE" id="PS50084">
    <property type="entry name" value="KH_TYPE_1"/>
    <property type="match status" value="1"/>
</dbReference>
<feature type="transmembrane region" description="Helical" evidence="3">
    <location>
        <begin position="7"/>
        <end position="26"/>
    </location>
</feature>
<reference evidence="5" key="1">
    <citation type="thesis" date="2020" institute="ProQuest LLC" country="789 East Eisenhower Parkway, Ann Arbor, MI, USA">
        <title>Comparative Genomics and Chromosome Evolution.</title>
        <authorList>
            <person name="Mudd A.B."/>
        </authorList>
    </citation>
    <scope>NUCLEOTIDE SEQUENCE</scope>
    <source>
        <strain evidence="5">1538</strain>
        <tissue evidence="5">Blood</tissue>
    </source>
</reference>
<name>A0AAV3B503_PYXAD</name>
<dbReference type="CDD" id="cd22395">
    <property type="entry name" value="KH-I_AKAP1"/>
    <property type="match status" value="1"/>
</dbReference>
<dbReference type="InterPro" id="IPR050621">
    <property type="entry name" value="Tudor_domain_containing"/>
</dbReference>
<evidence type="ECO:0000313" key="6">
    <source>
        <dbReference type="Proteomes" id="UP001181693"/>
    </source>
</evidence>
<evidence type="ECO:0000256" key="3">
    <source>
        <dbReference type="SAM" id="Phobius"/>
    </source>
</evidence>
<dbReference type="SUPFAM" id="SSF63748">
    <property type="entry name" value="Tudor/PWWP/MBT"/>
    <property type="match status" value="1"/>
</dbReference>
<evidence type="ECO:0000313" key="5">
    <source>
        <dbReference type="EMBL" id="DBA33333.1"/>
    </source>
</evidence>
<dbReference type="GO" id="GO:0034237">
    <property type="term" value="F:protein kinase A regulatory subunit binding"/>
    <property type="evidence" value="ECO:0007669"/>
    <property type="project" value="TreeGrafter"/>
</dbReference>
<dbReference type="GO" id="GO:0003723">
    <property type="term" value="F:RNA binding"/>
    <property type="evidence" value="ECO:0007669"/>
    <property type="project" value="UniProtKB-UniRule"/>
</dbReference>
<keyword evidence="3" id="KW-0812">Transmembrane</keyword>
<evidence type="ECO:0000256" key="1">
    <source>
        <dbReference type="PROSITE-ProRule" id="PRU00117"/>
    </source>
</evidence>
<dbReference type="CDD" id="cd20407">
    <property type="entry name" value="Tudor_AKAP1"/>
    <property type="match status" value="1"/>
</dbReference>
<dbReference type="PANTHER" id="PTHR22948">
    <property type="entry name" value="TUDOR DOMAIN CONTAINING PROTEIN"/>
    <property type="match status" value="1"/>
</dbReference>
<dbReference type="SMART" id="SM00322">
    <property type="entry name" value="KH"/>
    <property type="match status" value="1"/>
</dbReference>
<dbReference type="GO" id="GO:0016020">
    <property type="term" value="C:membrane"/>
    <property type="evidence" value="ECO:0007669"/>
    <property type="project" value="TreeGrafter"/>
</dbReference>
<dbReference type="SUPFAM" id="SSF54791">
    <property type="entry name" value="Eukaryotic type KH-domain (KH-domain type I)"/>
    <property type="match status" value="1"/>
</dbReference>
<dbReference type="InterPro" id="IPR002999">
    <property type="entry name" value="Tudor"/>
</dbReference>
<feature type="region of interest" description="Disordered" evidence="2">
    <location>
        <begin position="684"/>
        <end position="722"/>
    </location>
</feature>